<dbReference type="Proteomes" id="UP001597338">
    <property type="component" value="Unassembled WGS sequence"/>
</dbReference>
<dbReference type="NCBIfam" id="TIGR03004">
    <property type="entry name" value="ectoine_ehuC"/>
    <property type="match status" value="1"/>
</dbReference>
<comment type="subcellular location">
    <subcellularLocation>
        <location evidence="1 8">Cell membrane</location>
        <topology evidence="1 8">Multi-pass membrane protein</topology>
    </subcellularLocation>
</comment>
<keyword evidence="7 8" id="KW-0472">Membrane</keyword>
<keyword evidence="5" id="KW-0029">Amino-acid transport</keyword>
<comment type="similarity">
    <text evidence="8">Belongs to the binding-protein-dependent transport system permease family.</text>
</comment>
<feature type="transmembrane region" description="Helical" evidence="8">
    <location>
        <begin position="143"/>
        <end position="168"/>
    </location>
</feature>
<organism evidence="11 12">
    <name type="scientific">Promicromonospora aerolata</name>
    <dbReference type="NCBI Taxonomy" id="195749"/>
    <lineage>
        <taxon>Bacteria</taxon>
        <taxon>Bacillati</taxon>
        <taxon>Actinomycetota</taxon>
        <taxon>Actinomycetes</taxon>
        <taxon>Micrococcales</taxon>
        <taxon>Promicromonosporaceae</taxon>
        <taxon>Promicromonospora</taxon>
    </lineage>
</organism>
<dbReference type="PANTHER" id="PTHR30614:SF0">
    <property type="entry name" value="L-CYSTINE TRANSPORT SYSTEM PERMEASE PROTEIN TCYL"/>
    <property type="match status" value="1"/>
</dbReference>
<dbReference type="NCBIfam" id="TIGR01726">
    <property type="entry name" value="HEQRo_perm_3TM"/>
    <property type="match status" value="1"/>
</dbReference>
<dbReference type="Gene3D" id="1.10.3720.10">
    <property type="entry name" value="MetI-like"/>
    <property type="match status" value="1"/>
</dbReference>
<evidence type="ECO:0000313" key="12">
    <source>
        <dbReference type="Proteomes" id="UP001597338"/>
    </source>
</evidence>
<feature type="domain" description="ABC transmembrane type-1" evidence="10">
    <location>
        <begin position="19"/>
        <end position="209"/>
    </location>
</feature>
<protein>
    <submittedName>
        <fullName evidence="11">Ectoine/hydroxyectoine ABC transporter permease subunit EhuC</fullName>
    </submittedName>
</protein>
<comment type="caution">
    <text evidence="11">The sequence shown here is derived from an EMBL/GenBank/DDBJ whole genome shotgun (WGS) entry which is preliminary data.</text>
</comment>
<evidence type="ECO:0000256" key="3">
    <source>
        <dbReference type="ARBA" id="ARBA00022475"/>
    </source>
</evidence>
<dbReference type="Pfam" id="PF00528">
    <property type="entry name" value="BPD_transp_1"/>
    <property type="match status" value="1"/>
</dbReference>
<feature type="region of interest" description="Disordered" evidence="9">
    <location>
        <begin position="241"/>
        <end position="266"/>
    </location>
</feature>
<evidence type="ECO:0000256" key="6">
    <source>
        <dbReference type="ARBA" id="ARBA00022989"/>
    </source>
</evidence>
<dbReference type="CDD" id="cd06261">
    <property type="entry name" value="TM_PBP2"/>
    <property type="match status" value="1"/>
</dbReference>
<proteinExistence type="inferred from homology"/>
<sequence length="266" mass="29036">MSDNFQQFVDLLPQLGEGIIVTLQLTLGGAVLALLVAFTLGFGSRAHTKWARVPSRVVVEFFRGTSLVVQIFWLYYVLPLPPFYVELDPLACGIIALGLNYGAYASEVVRGSINSVAKGQWEASIALDLGAVHRMRRVILPQAWPLMIPMFTNLLIQLVKGSALAAYISLHDLNFFTGELRQRTSDTIFSFTIGLLCYFLVAYLLTLAMNALEVRAKNRLGVGPSLREVLRLAPVQTRADVGAGTPAPMVTSQLPPTTPMGGGRDE</sequence>
<dbReference type="InterPro" id="IPR000515">
    <property type="entry name" value="MetI-like"/>
</dbReference>
<keyword evidence="3" id="KW-1003">Cell membrane</keyword>
<evidence type="ECO:0000256" key="9">
    <source>
        <dbReference type="SAM" id="MobiDB-lite"/>
    </source>
</evidence>
<keyword evidence="4 8" id="KW-0812">Transmembrane</keyword>
<keyword evidence="6 8" id="KW-1133">Transmembrane helix</keyword>
<dbReference type="PANTHER" id="PTHR30614">
    <property type="entry name" value="MEMBRANE COMPONENT OF AMINO ACID ABC TRANSPORTER"/>
    <property type="match status" value="1"/>
</dbReference>
<dbReference type="InterPro" id="IPR043429">
    <property type="entry name" value="ArtM/GltK/GlnP/TcyL/YhdX-like"/>
</dbReference>
<dbReference type="PROSITE" id="PS50928">
    <property type="entry name" value="ABC_TM1"/>
    <property type="match status" value="1"/>
</dbReference>
<dbReference type="InterPro" id="IPR010065">
    <property type="entry name" value="AA_ABC_transptr_permease_3TM"/>
</dbReference>
<feature type="transmembrane region" description="Helical" evidence="8">
    <location>
        <begin position="20"/>
        <end position="40"/>
    </location>
</feature>
<evidence type="ECO:0000256" key="7">
    <source>
        <dbReference type="ARBA" id="ARBA00023136"/>
    </source>
</evidence>
<evidence type="ECO:0000256" key="8">
    <source>
        <dbReference type="RuleBase" id="RU363032"/>
    </source>
</evidence>
<evidence type="ECO:0000256" key="1">
    <source>
        <dbReference type="ARBA" id="ARBA00004651"/>
    </source>
</evidence>
<name>A0ABW4VD64_9MICO</name>
<dbReference type="InterPro" id="IPR014342">
    <property type="entry name" value="Ectoine_EhuC"/>
</dbReference>
<dbReference type="EMBL" id="JBHUHF010000001">
    <property type="protein sequence ID" value="MFD2027866.1"/>
    <property type="molecule type" value="Genomic_DNA"/>
</dbReference>
<keyword evidence="2 8" id="KW-0813">Transport</keyword>
<gene>
    <name evidence="11" type="primary">ehuC</name>
    <name evidence="11" type="ORF">ACFSL2_20370</name>
</gene>
<feature type="transmembrane region" description="Helical" evidence="8">
    <location>
        <begin position="188"/>
        <end position="209"/>
    </location>
</feature>
<evidence type="ECO:0000259" key="10">
    <source>
        <dbReference type="PROSITE" id="PS50928"/>
    </source>
</evidence>
<evidence type="ECO:0000256" key="5">
    <source>
        <dbReference type="ARBA" id="ARBA00022970"/>
    </source>
</evidence>
<keyword evidence="12" id="KW-1185">Reference proteome</keyword>
<accession>A0ABW4VD64</accession>
<dbReference type="SUPFAM" id="SSF161098">
    <property type="entry name" value="MetI-like"/>
    <property type="match status" value="1"/>
</dbReference>
<reference evidence="12" key="1">
    <citation type="journal article" date="2019" name="Int. J. Syst. Evol. Microbiol.">
        <title>The Global Catalogue of Microorganisms (GCM) 10K type strain sequencing project: providing services to taxonomists for standard genome sequencing and annotation.</title>
        <authorList>
            <consortium name="The Broad Institute Genomics Platform"/>
            <consortium name="The Broad Institute Genome Sequencing Center for Infectious Disease"/>
            <person name="Wu L."/>
            <person name="Ma J."/>
        </authorList>
    </citation>
    <scope>NUCLEOTIDE SEQUENCE [LARGE SCALE GENOMIC DNA]</scope>
    <source>
        <strain evidence="12">CCM 7043</strain>
    </source>
</reference>
<dbReference type="RefSeq" id="WP_377199585.1">
    <property type="nucleotide sequence ID" value="NZ_JBHUHF010000001.1"/>
</dbReference>
<evidence type="ECO:0000256" key="2">
    <source>
        <dbReference type="ARBA" id="ARBA00022448"/>
    </source>
</evidence>
<evidence type="ECO:0000313" key="11">
    <source>
        <dbReference type="EMBL" id="MFD2027866.1"/>
    </source>
</evidence>
<evidence type="ECO:0000256" key="4">
    <source>
        <dbReference type="ARBA" id="ARBA00022692"/>
    </source>
</evidence>
<dbReference type="InterPro" id="IPR035906">
    <property type="entry name" value="MetI-like_sf"/>
</dbReference>